<comment type="caution">
    <text evidence="4">The sequence shown here is derived from an EMBL/GenBank/DDBJ whole genome shotgun (WGS) entry which is preliminary data.</text>
</comment>
<accession>A0A369W8K2</accession>
<dbReference type="PANTHER" id="PTHR35038">
    <property type="entry name" value="DISSIMILATORY SULFITE REDUCTASE SIRA"/>
    <property type="match status" value="1"/>
</dbReference>
<keyword evidence="2" id="KW-0812">Transmembrane</keyword>
<evidence type="ECO:0000256" key="2">
    <source>
        <dbReference type="SAM" id="Phobius"/>
    </source>
</evidence>
<keyword evidence="1" id="KW-0732">Signal</keyword>
<evidence type="ECO:0000259" key="3">
    <source>
        <dbReference type="Pfam" id="PF13435"/>
    </source>
</evidence>
<dbReference type="InterPro" id="IPR051829">
    <property type="entry name" value="Multiheme_Cytochr_ET"/>
</dbReference>
<dbReference type="EMBL" id="QQOH01000005">
    <property type="protein sequence ID" value="RDE18320.1"/>
    <property type="molecule type" value="Genomic_DNA"/>
</dbReference>
<dbReference type="Gene3D" id="1.10.1130.10">
    <property type="entry name" value="Flavocytochrome C3, Chain A"/>
    <property type="match status" value="1"/>
</dbReference>
<dbReference type="SUPFAM" id="SSF48695">
    <property type="entry name" value="Multiheme cytochromes"/>
    <property type="match status" value="1"/>
</dbReference>
<keyword evidence="2" id="KW-0472">Membrane</keyword>
<dbReference type="AlphaFoldDB" id="A0A369W8K2"/>
<dbReference type="Proteomes" id="UP000253769">
    <property type="component" value="Unassembled WGS sequence"/>
</dbReference>
<sequence length="545" mass="60888">MKINITVTRPILRFAFSVVAVLLLFAGLTLFLPNPGGDGIDWKTELPFYSMPWTNSSPFYPSEWKTTDGHLVNWRSVPSATFCGECHEKEYKEWASSIHAITGPDLIYESAILQNEFGSAAGGALATEKIRWCDGCHEPLAILAGEGSPLTAVGPNEAIEEGATCILCHTAVEARPLAGNAGLTLNINEIKRYLDPTLIMAAPEQHAKSMQAKRHNPMMGKSEMCGTCHTEIRPERINGDFPLHFQETFDEWRLSEYADRNIQCQDCHMDAEPARYVDALKRGEQPERKMSHRFVGNNYLLTESDLPKQTIVTLRGGWVPGRNELMSGEEWLTDLKKQQGLILDLLKSAADMEVSTGTLESNGALPIEIAITNSGAGHNLPTGPLDQRYLWIELKLTDSQNQVVYHSGWFDWEQGQEDPEAVRYIKRMYNDDGAYNDRHILFDVNRMHYERKPIRPMETDRIGYRVPLGEAASGPLKLEVRLWYRLALQQILENTVEQFPVEAKLLEGTVIPPVVMLETVSEVDPAEVSKVWAGSGAAKGADHGA</sequence>
<feature type="domain" description="Cytochrome c-552/4" evidence="3">
    <location>
        <begin position="83"/>
        <end position="170"/>
    </location>
</feature>
<proteinExistence type="predicted"/>
<protein>
    <recommendedName>
        <fullName evidence="3">Cytochrome c-552/4 domain-containing protein</fullName>
    </recommendedName>
</protein>
<evidence type="ECO:0000256" key="1">
    <source>
        <dbReference type="ARBA" id="ARBA00022729"/>
    </source>
</evidence>
<feature type="transmembrane region" description="Helical" evidence="2">
    <location>
        <begin position="12"/>
        <end position="32"/>
    </location>
</feature>
<dbReference type="RefSeq" id="WP_114696896.1">
    <property type="nucleotide sequence ID" value="NZ_QQOH01000005.1"/>
</dbReference>
<reference evidence="4 5" key="1">
    <citation type="submission" date="2018-07" db="EMBL/GenBank/DDBJ databases">
        <title>Motiliproteus coralliicola sp. nov., a bacterium isolated from Coral.</title>
        <authorList>
            <person name="Wang G."/>
        </authorList>
    </citation>
    <scope>NUCLEOTIDE SEQUENCE [LARGE SCALE GENOMIC DNA]</scope>
    <source>
        <strain evidence="4 5">C34</strain>
    </source>
</reference>
<keyword evidence="5" id="KW-1185">Reference proteome</keyword>
<dbReference type="OrthoDB" id="9814800at2"/>
<organism evidence="4 5">
    <name type="scientific">Motiliproteus coralliicola</name>
    <dbReference type="NCBI Taxonomy" id="2283196"/>
    <lineage>
        <taxon>Bacteria</taxon>
        <taxon>Pseudomonadati</taxon>
        <taxon>Pseudomonadota</taxon>
        <taxon>Gammaproteobacteria</taxon>
        <taxon>Oceanospirillales</taxon>
        <taxon>Oceanospirillaceae</taxon>
        <taxon>Motiliproteus</taxon>
    </lineage>
</organism>
<gene>
    <name evidence="4" type="ORF">DV711_16810</name>
</gene>
<dbReference type="Pfam" id="PF13435">
    <property type="entry name" value="Cytochrome_C554"/>
    <property type="match status" value="1"/>
</dbReference>
<name>A0A369W8K2_9GAMM</name>
<dbReference type="InterPro" id="IPR023155">
    <property type="entry name" value="Cyt_c-552/4"/>
</dbReference>
<evidence type="ECO:0000313" key="4">
    <source>
        <dbReference type="EMBL" id="RDE18320.1"/>
    </source>
</evidence>
<dbReference type="InterPro" id="IPR036280">
    <property type="entry name" value="Multihaem_cyt_sf"/>
</dbReference>
<dbReference type="PANTHER" id="PTHR35038:SF8">
    <property type="entry name" value="C-TYPE POLYHEME CYTOCHROME OMCC"/>
    <property type="match status" value="1"/>
</dbReference>
<evidence type="ECO:0000313" key="5">
    <source>
        <dbReference type="Proteomes" id="UP000253769"/>
    </source>
</evidence>
<keyword evidence="2" id="KW-1133">Transmembrane helix</keyword>